<evidence type="ECO:0000313" key="2">
    <source>
        <dbReference type="Proteomes" id="UP000000763"/>
    </source>
</evidence>
<reference evidence="2" key="2">
    <citation type="journal article" date="2008" name="Nucleic Acids Res.">
        <title>The rice annotation project database (RAP-DB): 2008 update.</title>
        <authorList>
            <consortium name="The rice annotation project (RAP)"/>
        </authorList>
    </citation>
    <scope>GENOME REANNOTATION</scope>
    <source>
        <strain evidence="2">cv. Nipponbare</strain>
    </source>
</reference>
<sequence>MAHAAIDGCILGKQVEPEWPANLSLTCPYDPVNQFPVIAVELMGKSGELNRGEKSQRLKGRGAAGWGGFRHWEVMMALEEDGGAMTLVEEGWRRGASG</sequence>
<proteinExistence type="predicted"/>
<reference evidence="2" key="1">
    <citation type="journal article" date="2005" name="Nature">
        <title>The map-based sequence of the rice genome.</title>
        <authorList>
            <consortium name="International rice genome sequencing project (IRGSP)"/>
            <person name="Matsumoto T."/>
            <person name="Wu J."/>
            <person name="Kanamori H."/>
            <person name="Katayose Y."/>
            <person name="Fujisawa M."/>
            <person name="Namiki N."/>
            <person name="Mizuno H."/>
            <person name="Yamamoto K."/>
            <person name="Antonio B.A."/>
            <person name="Baba T."/>
            <person name="Sakata K."/>
            <person name="Nagamura Y."/>
            <person name="Aoki H."/>
            <person name="Arikawa K."/>
            <person name="Arita K."/>
            <person name="Bito T."/>
            <person name="Chiden Y."/>
            <person name="Fujitsuka N."/>
            <person name="Fukunaka R."/>
            <person name="Hamada M."/>
            <person name="Harada C."/>
            <person name="Hayashi A."/>
            <person name="Hijishita S."/>
            <person name="Honda M."/>
            <person name="Hosokawa S."/>
            <person name="Ichikawa Y."/>
            <person name="Idonuma A."/>
            <person name="Iijima M."/>
            <person name="Ikeda M."/>
            <person name="Ikeno M."/>
            <person name="Ito K."/>
            <person name="Ito S."/>
            <person name="Ito T."/>
            <person name="Ito Y."/>
            <person name="Ito Y."/>
            <person name="Iwabuchi A."/>
            <person name="Kamiya K."/>
            <person name="Karasawa W."/>
            <person name="Kurita K."/>
            <person name="Katagiri S."/>
            <person name="Kikuta A."/>
            <person name="Kobayashi H."/>
            <person name="Kobayashi N."/>
            <person name="Machita K."/>
            <person name="Maehara T."/>
            <person name="Masukawa M."/>
            <person name="Mizubayashi T."/>
            <person name="Mukai Y."/>
            <person name="Nagasaki H."/>
            <person name="Nagata Y."/>
            <person name="Naito S."/>
            <person name="Nakashima M."/>
            <person name="Nakama Y."/>
            <person name="Nakamichi Y."/>
            <person name="Nakamura M."/>
            <person name="Meguro A."/>
            <person name="Negishi M."/>
            <person name="Ohta I."/>
            <person name="Ohta T."/>
            <person name="Okamoto M."/>
            <person name="Ono N."/>
            <person name="Saji S."/>
            <person name="Sakaguchi M."/>
            <person name="Sakai K."/>
            <person name="Shibata M."/>
            <person name="Shimokawa T."/>
            <person name="Song J."/>
            <person name="Takazaki Y."/>
            <person name="Terasawa K."/>
            <person name="Tsugane M."/>
            <person name="Tsuji K."/>
            <person name="Ueda S."/>
            <person name="Waki K."/>
            <person name="Yamagata H."/>
            <person name="Yamamoto M."/>
            <person name="Yamamoto S."/>
            <person name="Yamane H."/>
            <person name="Yoshiki S."/>
            <person name="Yoshihara R."/>
            <person name="Yukawa K."/>
            <person name="Zhong H."/>
            <person name="Yano M."/>
            <person name="Yuan Q."/>
            <person name="Ouyang S."/>
            <person name="Liu J."/>
            <person name="Jones K.M."/>
            <person name="Gansberger K."/>
            <person name="Moffat K."/>
            <person name="Hill J."/>
            <person name="Bera J."/>
            <person name="Fadrosh D."/>
            <person name="Jin S."/>
            <person name="Johri S."/>
            <person name="Kim M."/>
            <person name="Overton L."/>
            <person name="Reardon M."/>
            <person name="Tsitrin T."/>
            <person name="Vuong H."/>
            <person name="Weaver B."/>
            <person name="Ciecko A."/>
            <person name="Tallon L."/>
            <person name="Jackson J."/>
            <person name="Pai G."/>
            <person name="Aken S.V."/>
            <person name="Utterback T."/>
            <person name="Reidmuller S."/>
            <person name="Feldblyum T."/>
            <person name="Hsiao J."/>
            <person name="Zismann V."/>
            <person name="Iobst S."/>
            <person name="de Vazeille A.R."/>
            <person name="Buell C.R."/>
            <person name="Ying K."/>
            <person name="Li Y."/>
            <person name="Lu T."/>
            <person name="Huang Y."/>
            <person name="Zhao Q."/>
            <person name="Feng Q."/>
            <person name="Zhang L."/>
            <person name="Zhu J."/>
            <person name="Weng Q."/>
            <person name="Mu J."/>
            <person name="Lu Y."/>
            <person name="Fan D."/>
            <person name="Liu Y."/>
            <person name="Guan J."/>
            <person name="Zhang Y."/>
            <person name="Yu S."/>
            <person name="Liu X."/>
            <person name="Zhang Y."/>
            <person name="Hong G."/>
            <person name="Han B."/>
            <person name="Choisne N."/>
            <person name="Demange N."/>
            <person name="Orjeda G."/>
            <person name="Samain S."/>
            <person name="Cattolico L."/>
            <person name="Pelletier E."/>
            <person name="Couloux A."/>
            <person name="Segurens B."/>
            <person name="Wincker P."/>
            <person name="D'Hont A."/>
            <person name="Scarpelli C."/>
            <person name="Weissenbach J."/>
            <person name="Salanoubat M."/>
            <person name="Quetier F."/>
            <person name="Yu Y."/>
            <person name="Kim H.R."/>
            <person name="Rambo T."/>
            <person name="Currie J."/>
            <person name="Collura K."/>
            <person name="Luo M."/>
            <person name="Yang T."/>
            <person name="Ammiraju J.S.S."/>
            <person name="Engler F."/>
            <person name="Soderlund C."/>
            <person name="Wing R.A."/>
            <person name="Palmer L.E."/>
            <person name="de la Bastide M."/>
            <person name="Spiegel L."/>
            <person name="Nascimento L."/>
            <person name="Zutavern T."/>
            <person name="O'Shaughnessy A."/>
            <person name="Dike S."/>
            <person name="Dedhia N."/>
            <person name="Preston R."/>
            <person name="Balija V."/>
            <person name="McCombie W.R."/>
            <person name="Chow T."/>
            <person name="Chen H."/>
            <person name="Chung M."/>
            <person name="Chen C."/>
            <person name="Shaw J."/>
            <person name="Wu H."/>
            <person name="Hsiao K."/>
            <person name="Chao Y."/>
            <person name="Chu M."/>
            <person name="Cheng C."/>
            <person name="Hour A."/>
            <person name="Lee P."/>
            <person name="Lin S."/>
            <person name="Lin Y."/>
            <person name="Liou J."/>
            <person name="Liu S."/>
            <person name="Hsing Y."/>
            <person name="Raghuvanshi S."/>
            <person name="Mohanty A."/>
            <person name="Bharti A.K."/>
            <person name="Gaur A."/>
            <person name="Gupta V."/>
            <person name="Kumar D."/>
            <person name="Ravi V."/>
            <person name="Vij S."/>
            <person name="Kapur A."/>
            <person name="Khurana P."/>
            <person name="Khurana P."/>
            <person name="Khurana J.P."/>
            <person name="Tyagi A.K."/>
            <person name="Gaikwad K."/>
            <person name="Singh A."/>
            <person name="Dalal V."/>
            <person name="Srivastava S."/>
            <person name="Dixit A."/>
            <person name="Pal A.K."/>
            <person name="Ghazi I.A."/>
            <person name="Yadav M."/>
            <person name="Pandit A."/>
            <person name="Bhargava A."/>
            <person name="Sureshbabu K."/>
            <person name="Batra K."/>
            <person name="Sharma T.R."/>
            <person name="Mohapatra T."/>
            <person name="Singh N.K."/>
            <person name="Messing J."/>
            <person name="Nelson A.B."/>
            <person name="Fuks G."/>
            <person name="Kavchok S."/>
            <person name="Keizer G."/>
            <person name="Linton E."/>
            <person name="Llaca V."/>
            <person name="Song R."/>
            <person name="Tanyolac B."/>
            <person name="Young S."/>
            <person name="Ho-Il K."/>
            <person name="Hahn J.H."/>
            <person name="Sangsakoo G."/>
            <person name="Vanavichit A."/>
            <person name="de Mattos Luiz.A.T."/>
            <person name="Zimmer P.D."/>
            <person name="Malone G."/>
            <person name="Dellagostin O."/>
            <person name="de Oliveira A.C."/>
            <person name="Bevan M."/>
            <person name="Bancroft I."/>
            <person name="Minx P."/>
            <person name="Cordum H."/>
            <person name="Wilson R."/>
            <person name="Cheng Z."/>
            <person name="Jin W."/>
            <person name="Jiang J."/>
            <person name="Leong S.A."/>
            <person name="Iwama H."/>
            <person name="Gojobori T."/>
            <person name="Itoh T."/>
            <person name="Niimura Y."/>
            <person name="Fujii Y."/>
            <person name="Habara T."/>
            <person name="Sakai H."/>
            <person name="Sato Y."/>
            <person name="Wilson G."/>
            <person name="Kumar K."/>
            <person name="McCouch S."/>
            <person name="Juretic N."/>
            <person name="Hoen D."/>
            <person name="Wright S."/>
            <person name="Bruskiewich R."/>
            <person name="Bureau T."/>
            <person name="Miyao A."/>
            <person name="Hirochika H."/>
            <person name="Nishikawa T."/>
            <person name="Kadowaki K."/>
            <person name="Sugiura M."/>
            <person name="Burr B."/>
            <person name="Sasaki T."/>
        </authorList>
    </citation>
    <scope>NUCLEOTIDE SEQUENCE [LARGE SCALE GENOMIC DNA]</scope>
    <source>
        <strain evidence="2">cv. Nipponbare</strain>
    </source>
</reference>
<dbReference type="AlphaFoldDB" id="Q94HC3"/>
<dbReference type="Proteomes" id="UP000000763">
    <property type="component" value="Chromosome 10"/>
</dbReference>
<organism evidence="1 2">
    <name type="scientific">Oryza sativa subsp. japonica</name>
    <name type="common">Rice</name>
    <dbReference type="NCBI Taxonomy" id="39947"/>
    <lineage>
        <taxon>Eukaryota</taxon>
        <taxon>Viridiplantae</taxon>
        <taxon>Streptophyta</taxon>
        <taxon>Embryophyta</taxon>
        <taxon>Tracheophyta</taxon>
        <taxon>Spermatophyta</taxon>
        <taxon>Magnoliopsida</taxon>
        <taxon>Liliopsida</taxon>
        <taxon>Poales</taxon>
        <taxon>Poaceae</taxon>
        <taxon>BOP clade</taxon>
        <taxon>Oryzoideae</taxon>
        <taxon>Oryzeae</taxon>
        <taxon>Oryzinae</taxon>
        <taxon>Oryza</taxon>
        <taxon>Oryza sativa</taxon>
    </lineage>
</organism>
<gene>
    <name evidence="1" type="primary">OSJNBb0061I18.12</name>
</gene>
<accession>Q94HC3</accession>
<protein>
    <submittedName>
        <fullName evidence="1">Uncharacterized protein</fullName>
    </submittedName>
</protein>
<name>Q94HC3_ORYSJ</name>
<dbReference type="EMBL" id="AC079936">
    <property type="protein sequence ID" value="AAK52116.1"/>
    <property type="molecule type" value="Genomic_DNA"/>
</dbReference>
<evidence type="ECO:0000313" key="1">
    <source>
        <dbReference type="EMBL" id="AAK52116.1"/>
    </source>
</evidence>